<dbReference type="GO" id="GO:0009813">
    <property type="term" value="P:flavonoid biosynthetic process"/>
    <property type="evidence" value="ECO:0007669"/>
    <property type="project" value="UniProtKB-KW"/>
</dbReference>
<dbReference type="Pfam" id="PF03171">
    <property type="entry name" value="2OG-FeII_Oxy"/>
    <property type="match status" value="1"/>
</dbReference>
<evidence type="ECO:0000256" key="8">
    <source>
        <dbReference type="ARBA" id="ARBA00023241"/>
    </source>
</evidence>
<dbReference type="GO" id="GO:0046148">
    <property type="term" value="P:pigment biosynthetic process"/>
    <property type="evidence" value="ECO:0007669"/>
    <property type="project" value="UniProtKB-ARBA"/>
</dbReference>
<keyword evidence="4" id="KW-0847">Vitamin C</keyword>
<comment type="caution">
    <text evidence="11">The sequence shown here is derived from an EMBL/GenBank/DDBJ whole genome shotgun (WGS) entry which is preliminary data.</text>
</comment>
<dbReference type="InterPro" id="IPR026992">
    <property type="entry name" value="DIOX_N"/>
</dbReference>
<comment type="similarity">
    <text evidence="2 9">Belongs to the iron/ascorbate-dependent oxidoreductase family.</text>
</comment>
<evidence type="ECO:0000256" key="6">
    <source>
        <dbReference type="ARBA" id="ARBA00023002"/>
    </source>
</evidence>
<organism evidence="11 12">
    <name type="scientific">Nepenthes gracilis</name>
    <name type="common">Slender pitcher plant</name>
    <dbReference type="NCBI Taxonomy" id="150966"/>
    <lineage>
        <taxon>Eukaryota</taxon>
        <taxon>Viridiplantae</taxon>
        <taxon>Streptophyta</taxon>
        <taxon>Embryophyta</taxon>
        <taxon>Tracheophyta</taxon>
        <taxon>Spermatophyta</taxon>
        <taxon>Magnoliopsida</taxon>
        <taxon>eudicotyledons</taxon>
        <taxon>Gunneridae</taxon>
        <taxon>Pentapetalae</taxon>
        <taxon>Caryophyllales</taxon>
        <taxon>Nepenthaceae</taxon>
        <taxon>Nepenthes</taxon>
    </lineage>
</organism>
<feature type="domain" description="Fe2OG dioxygenase" evidence="10">
    <location>
        <begin position="196"/>
        <end position="296"/>
    </location>
</feature>
<evidence type="ECO:0000259" key="10">
    <source>
        <dbReference type="PROSITE" id="PS51471"/>
    </source>
</evidence>
<name>A0AAD3T863_NEPGR</name>
<dbReference type="PRINTS" id="PR00682">
    <property type="entry name" value="IPNSYNTHASE"/>
</dbReference>
<sequence length="335" mass="37959">MGLERVQAISKQSMSMNTIPHEFIRSENEQPAITTVHGAILEVPTIDLSDPDEERLVGMIAKASSEWGLFQIVNHGIPSEVISNLQKVGKEFFELPQEEKEVYAKPQGSKSVEGYGTQLQRELEGKKGWVDHLFHRIWPPSVINYKFWPTNPPSYREANEQYTNYLRKVAEKLFKCLSLGLGLQEHAMKAAIGGADLEYLLKINYYPPCPQPDLVLGVVAHTDMSTLTLLVPNEVPGLQVSRDGQWYDVKYIPNALIVHIGDQIEIFSNGKYKAVLHRTTVNKETTRMSWPVFLEPPLDQVIGPHPKLVDEGIPAKYKSKIYGDYMYCKLNKLPQ</sequence>
<keyword evidence="3 9" id="KW-0479">Metal-binding</keyword>
<keyword evidence="12" id="KW-1185">Reference proteome</keyword>
<keyword evidence="8" id="KW-0284">Flavonoid biosynthesis</keyword>
<dbReference type="InterPro" id="IPR005123">
    <property type="entry name" value="Oxoglu/Fe-dep_dioxygenase_dom"/>
</dbReference>
<evidence type="ECO:0000256" key="7">
    <source>
        <dbReference type="ARBA" id="ARBA00023004"/>
    </source>
</evidence>
<dbReference type="EMBL" id="BSYO01000029">
    <property type="protein sequence ID" value="GMH25113.1"/>
    <property type="molecule type" value="Genomic_DNA"/>
</dbReference>
<evidence type="ECO:0000256" key="9">
    <source>
        <dbReference type="RuleBase" id="RU003682"/>
    </source>
</evidence>
<evidence type="ECO:0000313" key="12">
    <source>
        <dbReference type="Proteomes" id="UP001279734"/>
    </source>
</evidence>
<dbReference type="InterPro" id="IPR050295">
    <property type="entry name" value="Plant_2OG-oxidoreductases"/>
</dbReference>
<dbReference type="GO" id="GO:0046872">
    <property type="term" value="F:metal ion binding"/>
    <property type="evidence" value="ECO:0007669"/>
    <property type="project" value="UniProtKB-KW"/>
</dbReference>
<evidence type="ECO:0000256" key="4">
    <source>
        <dbReference type="ARBA" id="ARBA00022896"/>
    </source>
</evidence>
<dbReference type="PROSITE" id="PS51471">
    <property type="entry name" value="FE2OG_OXY"/>
    <property type="match status" value="1"/>
</dbReference>
<dbReference type="SUPFAM" id="SSF51197">
    <property type="entry name" value="Clavaminate synthase-like"/>
    <property type="match status" value="1"/>
</dbReference>
<dbReference type="Gene3D" id="2.60.120.330">
    <property type="entry name" value="B-lactam Antibiotic, Isopenicillin N Synthase, Chain"/>
    <property type="match status" value="1"/>
</dbReference>
<dbReference type="GO" id="GO:0031418">
    <property type="term" value="F:L-ascorbic acid binding"/>
    <property type="evidence" value="ECO:0007669"/>
    <property type="project" value="UniProtKB-KW"/>
</dbReference>
<dbReference type="Pfam" id="PF14226">
    <property type="entry name" value="DIOX_N"/>
    <property type="match status" value="1"/>
</dbReference>
<reference evidence="11" key="1">
    <citation type="submission" date="2023-05" db="EMBL/GenBank/DDBJ databases">
        <title>Nepenthes gracilis genome sequencing.</title>
        <authorList>
            <person name="Fukushima K."/>
        </authorList>
    </citation>
    <scope>NUCLEOTIDE SEQUENCE</scope>
    <source>
        <strain evidence="11">SING2019-196</strain>
    </source>
</reference>
<keyword evidence="5" id="KW-0223">Dioxygenase</keyword>
<dbReference type="InterPro" id="IPR027443">
    <property type="entry name" value="IPNS-like_sf"/>
</dbReference>
<proteinExistence type="inferred from homology"/>
<dbReference type="FunFam" id="2.60.120.330:FF:000009">
    <property type="entry name" value="Flavonol synthase"/>
    <property type="match status" value="1"/>
</dbReference>
<evidence type="ECO:0000256" key="5">
    <source>
        <dbReference type="ARBA" id="ARBA00022964"/>
    </source>
</evidence>
<evidence type="ECO:0000313" key="11">
    <source>
        <dbReference type="EMBL" id="GMH25113.1"/>
    </source>
</evidence>
<protein>
    <recommendedName>
        <fullName evidence="10">Fe2OG dioxygenase domain-containing protein</fullName>
    </recommendedName>
</protein>
<dbReference type="GO" id="GO:0051213">
    <property type="term" value="F:dioxygenase activity"/>
    <property type="evidence" value="ECO:0007669"/>
    <property type="project" value="UniProtKB-KW"/>
</dbReference>
<comment type="cofactor">
    <cofactor evidence="1">
        <name>L-ascorbate</name>
        <dbReference type="ChEBI" id="CHEBI:38290"/>
    </cofactor>
</comment>
<keyword evidence="6 9" id="KW-0560">Oxidoreductase</keyword>
<dbReference type="PANTHER" id="PTHR47991">
    <property type="entry name" value="OXOGLUTARATE/IRON-DEPENDENT DIOXYGENASE"/>
    <property type="match status" value="1"/>
</dbReference>
<evidence type="ECO:0000256" key="3">
    <source>
        <dbReference type="ARBA" id="ARBA00022723"/>
    </source>
</evidence>
<accession>A0AAD3T863</accession>
<evidence type="ECO:0000256" key="2">
    <source>
        <dbReference type="ARBA" id="ARBA00008056"/>
    </source>
</evidence>
<evidence type="ECO:0000256" key="1">
    <source>
        <dbReference type="ARBA" id="ARBA00001961"/>
    </source>
</evidence>
<dbReference type="InterPro" id="IPR044861">
    <property type="entry name" value="IPNS-like_FE2OG_OXY"/>
</dbReference>
<dbReference type="Proteomes" id="UP001279734">
    <property type="component" value="Unassembled WGS sequence"/>
</dbReference>
<dbReference type="AlphaFoldDB" id="A0AAD3T863"/>
<keyword evidence="7 9" id="KW-0408">Iron</keyword>
<gene>
    <name evidence="11" type="ORF">Nepgr_026956</name>
</gene>